<evidence type="ECO:0000256" key="5">
    <source>
        <dbReference type="ARBA" id="ARBA00023014"/>
    </source>
</evidence>
<dbReference type="InterPro" id="IPR000283">
    <property type="entry name" value="NADH_UbQ_OxRdtase_75kDa_su_CS"/>
</dbReference>
<dbReference type="PROSITE" id="PS00641">
    <property type="entry name" value="COMPLEX1_75K_1"/>
    <property type="match status" value="1"/>
</dbReference>
<reference evidence="9 10" key="1">
    <citation type="submission" date="2024-01" db="EMBL/GenBank/DDBJ databases">
        <title>Description of Olsenella sp. nov., isolated from pig feces.</title>
        <authorList>
            <person name="Chang Y.-H."/>
        </authorList>
    </citation>
    <scope>NUCLEOTIDE SEQUENCE [LARGE SCALE GENOMIC DNA]</scope>
    <source>
        <strain evidence="9 10">YH-ols2223</strain>
    </source>
</reference>
<dbReference type="EMBL" id="JAZGJQ010000001">
    <property type="protein sequence ID" value="MEE6146401.1"/>
    <property type="molecule type" value="Genomic_DNA"/>
</dbReference>
<dbReference type="SMART" id="SM00902">
    <property type="entry name" value="Fe_hyd_SSU"/>
    <property type="match status" value="1"/>
</dbReference>
<sequence>MVRLTIDTIPVEVPEHTTILDAAASVGIKIPTLCYLKDINQIGSCRVCLVEIEGLPQLVASCNNYVEEGMVVHTNSPKVREARRENVEFLLSRHNTTCTSCVRNGNCTLQSLTRDLGITELPFEPKLMRWKWPKDYPLQRDNNKCVNCLRCIQVCSKIQEVDIWDLVNRSSHTAVNVGGARRIENSECALCGQCITHCPVGALSERDDTARVFDALADPDVITIAQVAPAVRSSWGEAFGVSPDVATEGRLATALKRMGFDYVFDTDFAADLTIMEEASELLDRMQHPEHGPLPMFTSCCPGWVRYLKGHYPELTANLSTSKSPHQMFGAVVKSFFAERLCVDPRKMFVVSVMPCLAKKAECEEPNQADACEAPDVDCVITVRELDRMVSEEHLDIAMLPESEFDKPISEATGAAVIFGATGGVMEAALRTAYHTVTGEAPKPDMFSDVRGMKGWKEATFNMAGTPLHVAVASGLGNTHHLLEALESGEVHYDFIEIMACPGGCAGGGGQPIHDGEERAESRGEVLWGLDRKADLRNSYENPSIQALYSEYLEEPLSERAEHLLHTDHFGWDMPLAPDVKAFSKPQSKVLQ</sequence>
<dbReference type="Gene3D" id="3.30.70.20">
    <property type="match status" value="1"/>
</dbReference>
<dbReference type="NCBIfam" id="TIGR02512">
    <property type="entry name" value="FeFe_hydrog_A"/>
    <property type="match status" value="1"/>
</dbReference>
<dbReference type="Gene3D" id="4.10.260.20">
    <property type="entry name" value="Iron hydrogenase, small subunit"/>
    <property type="match status" value="1"/>
</dbReference>
<dbReference type="InterPro" id="IPR001041">
    <property type="entry name" value="2Fe-2S_ferredoxin-type"/>
</dbReference>
<evidence type="ECO:0000256" key="2">
    <source>
        <dbReference type="ARBA" id="ARBA00022485"/>
    </source>
</evidence>
<feature type="domain" description="4Fe-4S ferredoxin-type" evidence="7">
    <location>
        <begin position="136"/>
        <end position="166"/>
    </location>
</feature>
<keyword evidence="10" id="KW-1185">Reference proteome</keyword>
<keyword evidence="2" id="KW-0004">4Fe-4S</keyword>
<evidence type="ECO:0000256" key="3">
    <source>
        <dbReference type="ARBA" id="ARBA00022723"/>
    </source>
</evidence>
<feature type="domain" description="2Fe-2S ferredoxin-type" evidence="6">
    <location>
        <begin position="1"/>
        <end position="78"/>
    </location>
</feature>
<dbReference type="SMART" id="SM00929">
    <property type="entry name" value="NADH-G_4Fe-4S_3"/>
    <property type="match status" value="1"/>
</dbReference>
<dbReference type="InterPro" id="IPR036010">
    <property type="entry name" value="2Fe-2S_ferredoxin-like_sf"/>
</dbReference>
<evidence type="ECO:0000256" key="4">
    <source>
        <dbReference type="ARBA" id="ARBA00023004"/>
    </source>
</evidence>
<evidence type="ECO:0000259" key="7">
    <source>
        <dbReference type="PROSITE" id="PS51379"/>
    </source>
</evidence>
<keyword evidence="5" id="KW-0411">Iron-sulfur</keyword>
<proteinExistence type="predicted"/>
<dbReference type="InterPro" id="IPR017900">
    <property type="entry name" value="4Fe4S_Fe_S_CS"/>
</dbReference>
<dbReference type="InterPro" id="IPR009016">
    <property type="entry name" value="Fe_hydrogenase"/>
</dbReference>
<feature type="domain" description="4Fe-4S ferredoxin-type" evidence="7">
    <location>
        <begin position="179"/>
        <end position="208"/>
    </location>
</feature>
<dbReference type="InterPro" id="IPR050340">
    <property type="entry name" value="Cytosolic_Fe-S_CAF"/>
</dbReference>
<dbReference type="Pfam" id="PF02256">
    <property type="entry name" value="Fe_hyd_SSU"/>
    <property type="match status" value="1"/>
</dbReference>
<dbReference type="PROSITE" id="PS51839">
    <property type="entry name" value="4FE4S_HC3"/>
    <property type="match status" value="1"/>
</dbReference>
<evidence type="ECO:0000259" key="6">
    <source>
        <dbReference type="PROSITE" id="PS51085"/>
    </source>
</evidence>
<dbReference type="InterPro" id="IPR017896">
    <property type="entry name" value="4Fe4S_Fe-S-bd"/>
</dbReference>
<dbReference type="Pfam" id="PF02906">
    <property type="entry name" value="Fe_hyd_lg_C"/>
    <property type="match status" value="1"/>
</dbReference>
<name>A0ABU7R740_9ACTN</name>
<dbReference type="PROSITE" id="PS51379">
    <property type="entry name" value="4FE4S_FER_2"/>
    <property type="match status" value="2"/>
</dbReference>
<dbReference type="Pfam" id="PF22117">
    <property type="entry name" value="Fer4_Nqo3"/>
    <property type="match status" value="1"/>
</dbReference>
<dbReference type="Pfam" id="PF10588">
    <property type="entry name" value="NADH-G_4Fe-4S_3"/>
    <property type="match status" value="1"/>
</dbReference>
<dbReference type="PANTHER" id="PTHR11615">
    <property type="entry name" value="NITRATE, FORMATE, IRON DEHYDROGENASE"/>
    <property type="match status" value="1"/>
</dbReference>
<dbReference type="SUPFAM" id="SSF53920">
    <property type="entry name" value="Fe-only hydrogenase"/>
    <property type="match status" value="1"/>
</dbReference>
<comment type="caution">
    <text evidence="9">The sequence shown here is derived from an EMBL/GenBank/DDBJ whole genome shotgun (WGS) entry which is preliminary data.</text>
</comment>
<dbReference type="Proteomes" id="UP001332931">
    <property type="component" value="Unassembled WGS sequence"/>
</dbReference>
<gene>
    <name evidence="9" type="ORF">VXJ25_00105</name>
</gene>
<keyword evidence="4" id="KW-0408">Iron</keyword>
<dbReference type="InterPro" id="IPR036991">
    <property type="entry name" value="Fe_hydrogenase_ssu_sf"/>
</dbReference>
<evidence type="ECO:0000313" key="10">
    <source>
        <dbReference type="Proteomes" id="UP001332931"/>
    </source>
</evidence>
<evidence type="ECO:0000256" key="1">
    <source>
        <dbReference type="ARBA" id="ARBA00001966"/>
    </source>
</evidence>
<evidence type="ECO:0000259" key="8">
    <source>
        <dbReference type="PROSITE" id="PS51839"/>
    </source>
</evidence>
<dbReference type="InterPro" id="IPR003149">
    <property type="entry name" value="Fe_hydrogenase_ssu"/>
</dbReference>
<keyword evidence="3" id="KW-0479">Metal-binding</keyword>
<dbReference type="InterPro" id="IPR019574">
    <property type="entry name" value="NADH_UbQ_OxRdtase_Gsu_4Fe4S-bd"/>
</dbReference>
<dbReference type="PROSITE" id="PS51085">
    <property type="entry name" value="2FE2S_FER_2"/>
    <property type="match status" value="1"/>
</dbReference>
<dbReference type="CDD" id="cd00207">
    <property type="entry name" value="fer2"/>
    <property type="match status" value="1"/>
</dbReference>
<dbReference type="Pfam" id="PF13510">
    <property type="entry name" value="Fer2_4"/>
    <property type="match status" value="1"/>
</dbReference>
<dbReference type="RefSeq" id="WP_330957168.1">
    <property type="nucleotide sequence ID" value="NZ_JAZGJQ010000001.1"/>
</dbReference>
<dbReference type="Gene3D" id="3.40.50.1780">
    <property type="match status" value="1"/>
</dbReference>
<dbReference type="Gene3D" id="3.10.20.740">
    <property type="match status" value="1"/>
</dbReference>
<protein>
    <submittedName>
        <fullName evidence="9">[FeFe] hydrogenase, group A</fullName>
    </submittedName>
</protein>
<dbReference type="SUPFAM" id="SSF54862">
    <property type="entry name" value="4Fe-4S ferredoxins"/>
    <property type="match status" value="1"/>
</dbReference>
<dbReference type="InterPro" id="IPR054351">
    <property type="entry name" value="NADH_UbQ_OxRdtase_ferredoxin"/>
</dbReference>
<dbReference type="InterPro" id="IPR013352">
    <property type="entry name" value="Fe_hydrogenase_subset"/>
</dbReference>
<accession>A0ABU7R740</accession>
<dbReference type="SUPFAM" id="SSF54292">
    <property type="entry name" value="2Fe-2S ferredoxin-like"/>
    <property type="match status" value="1"/>
</dbReference>
<organism evidence="9 10">
    <name type="scientific">Olsenella absiana</name>
    <dbReference type="NCBI Taxonomy" id="3115222"/>
    <lineage>
        <taxon>Bacteria</taxon>
        <taxon>Bacillati</taxon>
        <taxon>Actinomycetota</taxon>
        <taxon>Coriobacteriia</taxon>
        <taxon>Coriobacteriales</taxon>
        <taxon>Atopobiaceae</taxon>
        <taxon>Olsenella</taxon>
    </lineage>
</organism>
<dbReference type="PROSITE" id="PS00198">
    <property type="entry name" value="4FE4S_FER_1"/>
    <property type="match status" value="1"/>
</dbReference>
<comment type="cofactor">
    <cofactor evidence="1">
        <name>[4Fe-4S] cluster</name>
        <dbReference type="ChEBI" id="CHEBI:49883"/>
    </cofactor>
</comment>
<dbReference type="InterPro" id="IPR004108">
    <property type="entry name" value="Fe_hydrogenase_lsu_C"/>
</dbReference>
<feature type="domain" description="4Fe-4S His(Cys)3-ligated-type" evidence="8">
    <location>
        <begin position="78"/>
        <end position="117"/>
    </location>
</feature>
<evidence type="ECO:0000313" key="9">
    <source>
        <dbReference type="EMBL" id="MEE6146401.1"/>
    </source>
</evidence>
<dbReference type="Gene3D" id="3.40.950.10">
    <property type="entry name" value="Fe-only Hydrogenase (Larger Subunit), Chain L, domain 3"/>
    <property type="match status" value="1"/>
</dbReference>